<organism evidence="1 2">
    <name type="scientific">Clostridium algidicarnis DSM 15099</name>
    <dbReference type="NCBI Taxonomy" id="1121295"/>
    <lineage>
        <taxon>Bacteria</taxon>
        <taxon>Bacillati</taxon>
        <taxon>Bacillota</taxon>
        <taxon>Clostridia</taxon>
        <taxon>Eubacteriales</taxon>
        <taxon>Clostridiaceae</taxon>
        <taxon>Clostridium</taxon>
    </lineage>
</organism>
<accession>A0A2S6FW47</accession>
<evidence type="ECO:0000313" key="2">
    <source>
        <dbReference type="Proteomes" id="UP000239863"/>
    </source>
</evidence>
<protein>
    <submittedName>
        <fullName evidence="1">Uncharacterized protein</fullName>
    </submittedName>
</protein>
<evidence type="ECO:0000313" key="1">
    <source>
        <dbReference type="EMBL" id="PPK47024.1"/>
    </source>
</evidence>
<dbReference type="EMBL" id="PTIS01000014">
    <property type="protein sequence ID" value="PPK47024.1"/>
    <property type="molecule type" value="Genomic_DNA"/>
</dbReference>
<reference evidence="1 2" key="1">
    <citation type="submission" date="2018-02" db="EMBL/GenBank/DDBJ databases">
        <title>Genomic Encyclopedia of Archaeal and Bacterial Type Strains, Phase II (KMG-II): from individual species to whole genera.</title>
        <authorList>
            <person name="Goeker M."/>
        </authorList>
    </citation>
    <scope>NUCLEOTIDE SEQUENCE [LARGE SCALE GENOMIC DNA]</scope>
    <source>
        <strain evidence="1 2">DSM 15099</strain>
    </source>
</reference>
<name>A0A2S6FW47_9CLOT</name>
<dbReference type="STRING" id="37659.GCA_000703125_01291"/>
<sequence length="211" mass="24319">MKNIIRINYNEDTKNIEVIVKGNLEEKQRNINTKIILGYEKYSLTIKLNITQEAAINKKDISDEAADQAREAVNKVFTVKDINEYNLGEASNLLKLAQDAIETAKKIDPKFDASDLESKRLEEFNSRIKEKEMNISEKKKLETIKAIDEAFALKDGLNKGNLQKAEGMLSFARYKLRVVKELDKEFDKDFNLVDKLTELDNSIKDWKKTNL</sequence>
<comment type="caution">
    <text evidence="1">The sequence shown here is derived from an EMBL/GenBank/DDBJ whole genome shotgun (WGS) entry which is preliminary data.</text>
</comment>
<dbReference type="RefSeq" id="WP_104410359.1">
    <property type="nucleotide sequence ID" value="NZ_PTIS01000014.1"/>
</dbReference>
<gene>
    <name evidence="1" type="ORF">BD821_11464</name>
</gene>
<dbReference type="AlphaFoldDB" id="A0A2S6FW47"/>
<proteinExistence type="predicted"/>
<dbReference type="Proteomes" id="UP000239863">
    <property type="component" value="Unassembled WGS sequence"/>
</dbReference>